<sequence>MKRIEKLYYKILIYVVRERMKYNLFVIDSDENLQVLFHYHRQFSYVRIPELLAKVVDVVSSLGGSNRNHQSIPIPAASSSTSAIASSSLLVIAFVKFLVASPSFAGNLHCDETAELGANINAHVMISISGAVGEPNVVEVVLGDEDDVESATIDDDSDDNIGRSIPVGTGGASSLGTQQYSLHFSALDLDAMRLEGLPDIESRFGARDSHDTASLDEF</sequence>
<feature type="region of interest" description="Disordered" evidence="1">
    <location>
        <begin position="148"/>
        <end position="172"/>
    </location>
</feature>
<accession>A0A445EWJ0</accession>
<protein>
    <submittedName>
        <fullName evidence="2">Uncharacterized protein</fullName>
    </submittedName>
</protein>
<dbReference type="Proteomes" id="UP000289738">
    <property type="component" value="Chromosome A01"/>
</dbReference>
<keyword evidence="3" id="KW-1185">Reference proteome</keyword>
<evidence type="ECO:0000256" key="1">
    <source>
        <dbReference type="SAM" id="MobiDB-lite"/>
    </source>
</evidence>
<gene>
    <name evidence="2" type="ORF">Ahy_A01g004585</name>
</gene>
<evidence type="ECO:0000313" key="2">
    <source>
        <dbReference type="EMBL" id="RYR79773.1"/>
    </source>
</evidence>
<organism evidence="2 3">
    <name type="scientific">Arachis hypogaea</name>
    <name type="common">Peanut</name>
    <dbReference type="NCBI Taxonomy" id="3818"/>
    <lineage>
        <taxon>Eukaryota</taxon>
        <taxon>Viridiplantae</taxon>
        <taxon>Streptophyta</taxon>
        <taxon>Embryophyta</taxon>
        <taxon>Tracheophyta</taxon>
        <taxon>Spermatophyta</taxon>
        <taxon>Magnoliopsida</taxon>
        <taxon>eudicotyledons</taxon>
        <taxon>Gunneridae</taxon>
        <taxon>Pentapetalae</taxon>
        <taxon>rosids</taxon>
        <taxon>fabids</taxon>
        <taxon>Fabales</taxon>
        <taxon>Fabaceae</taxon>
        <taxon>Papilionoideae</taxon>
        <taxon>50 kb inversion clade</taxon>
        <taxon>dalbergioids sensu lato</taxon>
        <taxon>Dalbergieae</taxon>
        <taxon>Pterocarpus clade</taxon>
        <taxon>Arachis</taxon>
    </lineage>
</organism>
<dbReference type="AlphaFoldDB" id="A0A445EWJ0"/>
<evidence type="ECO:0000313" key="3">
    <source>
        <dbReference type="Proteomes" id="UP000289738"/>
    </source>
</evidence>
<proteinExistence type="predicted"/>
<name>A0A445EWJ0_ARAHY</name>
<dbReference type="EMBL" id="SDMP01000001">
    <property type="protein sequence ID" value="RYR79773.1"/>
    <property type="molecule type" value="Genomic_DNA"/>
</dbReference>
<reference evidence="2 3" key="1">
    <citation type="submission" date="2019-01" db="EMBL/GenBank/DDBJ databases">
        <title>Sequencing of cultivated peanut Arachis hypogaea provides insights into genome evolution and oil improvement.</title>
        <authorList>
            <person name="Chen X."/>
        </authorList>
    </citation>
    <scope>NUCLEOTIDE SEQUENCE [LARGE SCALE GENOMIC DNA]</scope>
    <source>
        <strain evidence="3">cv. Fuhuasheng</strain>
        <tissue evidence="2">Leaves</tissue>
    </source>
</reference>
<feature type="compositionally biased region" description="Acidic residues" evidence="1">
    <location>
        <begin position="148"/>
        <end position="159"/>
    </location>
</feature>
<comment type="caution">
    <text evidence="2">The sequence shown here is derived from an EMBL/GenBank/DDBJ whole genome shotgun (WGS) entry which is preliminary data.</text>
</comment>